<dbReference type="GO" id="GO:0002161">
    <property type="term" value="F:aminoacyl-tRNA deacylase activity"/>
    <property type="evidence" value="ECO:0007669"/>
    <property type="project" value="InterPro"/>
</dbReference>
<dbReference type="PIRSF" id="PIRSF006181">
    <property type="entry name" value="EbsC_YbaK"/>
    <property type="match status" value="1"/>
</dbReference>
<dbReference type="InterPro" id="IPR007214">
    <property type="entry name" value="YbaK/aa-tRNA-synth-assoc-dom"/>
</dbReference>
<proteinExistence type="evidence at transcript level"/>
<dbReference type="AlphaFoldDB" id="A0A6A7GAH4"/>
<keyword evidence="3" id="KW-0456">Lyase</keyword>
<feature type="domain" description="YbaK/aminoacyl-tRNA synthetase-associated" evidence="5">
    <location>
        <begin position="31"/>
        <end position="144"/>
    </location>
</feature>
<dbReference type="Gene3D" id="3.90.960.10">
    <property type="entry name" value="YbaK/aminoacyl-tRNA synthetase-associated domain"/>
    <property type="match status" value="1"/>
</dbReference>
<evidence type="ECO:0000256" key="2">
    <source>
        <dbReference type="ARBA" id="ARBA00022917"/>
    </source>
</evidence>
<dbReference type="InterPro" id="IPR004369">
    <property type="entry name" value="Prolyl-tRNA_editing_YbaK/EbsC"/>
</dbReference>
<name>A0A6A7GAH4_9CRUS</name>
<dbReference type="SUPFAM" id="SSF55826">
    <property type="entry name" value="YbaK/ProRS associated domain"/>
    <property type="match status" value="1"/>
</dbReference>
<comment type="similarity">
    <text evidence="1">Belongs to the prolyl-tRNA editing family. YbaK/EbsC subfamily.</text>
</comment>
<evidence type="ECO:0000313" key="6">
    <source>
        <dbReference type="EMBL" id="LAC27976.1"/>
    </source>
</evidence>
<dbReference type="EMBL" id="IACT01008864">
    <property type="protein sequence ID" value="LAC27976.1"/>
    <property type="molecule type" value="mRNA"/>
</dbReference>
<dbReference type="Pfam" id="PF04073">
    <property type="entry name" value="tRNA_edit"/>
    <property type="match status" value="1"/>
</dbReference>
<protein>
    <recommendedName>
        <fullName evidence="4">PrdX deacylase domain-containing protein 1</fullName>
    </recommendedName>
</protein>
<dbReference type="InterPro" id="IPR036754">
    <property type="entry name" value="YbaK/aa-tRNA-synt-asso_dom_sf"/>
</dbReference>
<evidence type="ECO:0000256" key="1">
    <source>
        <dbReference type="ARBA" id="ARBA00009798"/>
    </source>
</evidence>
<dbReference type="CDD" id="cd00002">
    <property type="entry name" value="YbaK_deacylase"/>
    <property type="match status" value="1"/>
</dbReference>
<dbReference type="PANTHER" id="PTHR30411:SF0">
    <property type="entry name" value="CYS-TRNA(PRO)_CYS-TRNA(CYS) DEACYLASE YBAK"/>
    <property type="match status" value="1"/>
</dbReference>
<sequence length="155" mass="17022">MTPAIKFLKQQKVNFKVHEYIHAKDNDAYGKEACEKLGVASELVFKTLVVCLDGQELIVAVLPVLEKLSMKKVAHCFKVKKAQMAEKNALLRSTGYILGGVSPLGQKKRLRTLIHTSAFNVPQIFVSAGKRGMDIELSALQLQNLLGASQVNICA</sequence>
<evidence type="ECO:0000256" key="3">
    <source>
        <dbReference type="ARBA" id="ARBA00023239"/>
    </source>
</evidence>
<evidence type="ECO:0000259" key="5">
    <source>
        <dbReference type="Pfam" id="PF04073"/>
    </source>
</evidence>
<accession>A0A6A7GAH4</accession>
<keyword evidence="2" id="KW-0648">Protein biosynthesis</keyword>
<dbReference type="NCBIfam" id="TIGR00011">
    <property type="entry name" value="YbaK_EbsC"/>
    <property type="match status" value="1"/>
</dbReference>
<dbReference type="PANTHER" id="PTHR30411">
    <property type="entry name" value="CYTOPLASMIC PROTEIN"/>
    <property type="match status" value="1"/>
</dbReference>
<evidence type="ECO:0000256" key="4">
    <source>
        <dbReference type="ARBA" id="ARBA00031612"/>
    </source>
</evidence>
<dbReference type="GO" id="GO:0006412">
    <property type="term" value="P:translation"/>
    <property type="evidence" value="ECO:0007669"/>
    <property type="project" value="UniProtKB-KW"/>
</dbReference>
<reference evidence="6" key="1">
    <citation type="submission" date="2017-11" db="EMBL/GenBank/DDBJ databases">
        <title>The sensing device of the deep-sea amphipod.</title>
        <authorList>
            <person name="Kobayashi H."/>
            <person name="Nagahama T."/>
            <person name="Arai W."/>
            <person name="Sasagawa Y."/>
            <person name="Umeda M."/>
            <person name="Hayashi T."/>
            <person name="Nikaido I."/>
            <person name="Watanabe H."/>
            <person name="Oguri K."/>
            <person name="Kitazato H."/>
            <person name="Fujioka K."/>
            <person name="Kido Y."/>
            <person name="Takami H."/>
        </authorList>
    </citation>
    <scope>NUCLEOTIDE SEQUENCE</scope>
    <source>
        <tissue evidence="6">Whole body</tissue>
    </source>
</reference>
<organism evidence="6">
    <name type="scientific">Hirondellea gigas</name>
    <dbReference type="NCBI Taxonomy" id="1518452"/>
    <lineage>
        <taxon>Eukaryota</taxon>
        <taxon>Metazoa</taxon>
        <taxon>Ecdysozoa</taxon>
        <taxon>Arthropoda</taxon>
        <taxon>Crustacea</taxon>
        <taxon>Multicrustacea</taxon>
        <taxon>Malacostraca</taxon>
        <taxon>Eumalacostraca</taxon>
        <taxon>Peracarida</taxon>
        <taxon>Amphipoda</taxon>
        <taxon>Amphilochidea</taxon>
        <taxon>Lysianassida</taxon>
        <taxon>Lysianassidira</taxon>
        <taxon>Lysianassoidea</taxon>
        <taxon>Lysianassidae</taxon>
        <taxon>Hirondellea</taxon>
    </lineage>
</organism>
<dbReference type="GO" id="GO:0016829">
    <property type="term" value="F:lyase activity"/>
    <property type="evidence" value="ECO:0007669"/>
    <property type="project" value="UniProtKB-KW"/>
</dbReference>